<reference evidence="1" key="1">
    <citation type="journal article" date="2021" name="Proc. Natl. Acad. Sci. U.S.A.">
        <title>A Catalog of Tens of Thousands of Viruses from Human Metagenomes Reveals Hidden Associations with Chronic Diseases.</title>
        <authorList>
            <person name="Tisza M.J."/>
            <person name="Buck C.B."/>
        </authorList>
    </citation>
    <scope>NUCLEOTIDE SEQUENCE</scope>
    <source>
        <strain evidence="1">CtE3x18</strain>
    </source>
</reference>
<keyword evidence="1" id="KW-0547">Nucleotide-binding</keyword>
<sequence length="95" mass="10660">MAEIKITKCKSCGASITWIKTKNGRVMPCDVPAVDYQENYKGTDTVVTDDGRVLRVMIFKNPSPSGLQPIIDGKGYISHFATCPYANKYRRRDND</sequence>
<protein>
    <submittedName>
        <fullName evidence="1">PriA DNA helicase Cys-rich region (CRR) domain</fullName>
    </submittedName>
</protein>
<dbReference type="GO" id="GO:0004386">
    <property type="term" value="F:helicase activity"/>
    <property type="evidence" value="ECO:0007669"/>
    <property type="project" value="UniProtKB-KW"/>
</dbReference>
<keyword evidence="1" id="KW-0347">Helicase</keyword>
<evidence type="ECO:0000313" key="1">
    <source>
        <dbReference type="EMBL" id="DAG05124.1"/>
    </source>
</evidence>
<keyword evidence="1" id="KW-0067">ATP-binding</keyword>
<keyword evidence="1" id="KW-0378">Hydrolase</keyword>
<organism evidence="1">
    <name type="scientific">Myoviridae sp. ctE3x18</name>
    <dbReference type="NCBI Taxonomy" id="2825059"/>
    <lineage>
        <taxon>Viruses</taxon>
        <taxon>Duplodnaviria</taxon>
        <taxon>Heunggongvirae</taxon>
        <taxon>Uroviricota</taxon>
        <taxon>Caudoviricetes</taxon>
    </lineage>
</organism>
<accession>A0A8S5VEI2</accession>
<proteinExistence type="predicted"/>
<dbReference type="EMBL" id="BK016250">
    <property type="protein sequence ID" value="DAG05124.1"/>
    <property type="molecule type" value="Genomic_DNA"/>
</dbReference>
<name>A0A8S5VEI2_9CAUD</name>